<evidence type="ECO:0000256" key="3">
    <source>
        <dbReference type="ARBA" id="ARBA00022795"/>
    </source>
</evidence>
<dbReference type="Gene3D" id="1.20.58.300">
    <property type="entry name" value="FlgN-like"/>
    <property type="match status" value="1"/>
</dbReference>
<dbReference type="Proteomes" id="UP000321201">
    <property type="component" value="Unassembled WGS sequence"/>
</dbReference>
<protein>
    <submittedName>
        <fullName evidence="4">Flagellar protein FlgN</fullName>
    </submittedName>
</protein>
<reference evidence="4 5" key="1">
    <citation type="submission" date="2019-08" db="EMBL/GenBank/DDBJ databases">
        <title>Pelomicrobium methylotrophicum gen. nov., sp. nov. a moderately thermophilic, facultatively anaerobic, lithoautotrophic and methylotrophic bacterium isolated from a terrestrial mud volcano.</title>
        <authorList>
            <person name="Slobodkina G.B."/>
            <person name="Merkel A.Y."/>
            <person name="Slobodkin A.I."/>
        </authorList>
    </citation>
    <scope>NUCLEOTIDE SEQUENCE [LARGE SCALE GENOMIC DNA]</scope>
    <source>
        <strain evidence="4 5">SM250</strain>
    </source>
</reference>
<proteinExistence type="inferred from homology"/>
<dbReference type="SUPFAM" id="SSF140566">
    <property type="entry name" value="FlgN-like"/>
    <property type="match status" value="1"/>
</dbReference>
<comment type="caution">
    <text evidence="4">The sequence shown here is derived from an EMBL/GenBank/DDBJ whole genome shotgun (WGS) entry which is preliminary data.</text>
</comment>
<keyword evidence="3" id="KW-1005">Bacterial flagellum biogenesis</keyword>
<dbReference type="EMBL" id="VPFL01000010">
    <property type="protein sequence ID" value="TXF11831.1"/>
    <property type="molecule type" value="Genomic_DNA"/>
</dbReference>
<dbReference type="Pfam" id="PF05130">
    <property type="entry name" value="FlgN"/>
    <property type="match status" value="1"/>
</dbReference>
<keyword evidence="4" id="KW-0969">Cilium</keyword>
<keyword evidence="4" id="KW-0282">Flagellum</keyword>
<sequence>MPPGNCCPAAVSDGATVMEPDFTAERETLAVLAELLIREREALVKGDLDALEPLGAQKAALVERLERLLLKGHLRDVLAPVSPADRPARQARLAAWLAKQSSTVQAAWRALLQEAARLQDLNRLNAYLVEQRLALCRQALAVLTPAGDASVYGDDGLWSTASATRERARI</sequence>
<evidence type="ECO:0000256" key="1">
    <source>
        <dbReference type="ARBA" id="ARBA00002397"/>
    </source>
</evidence>
<comment type="similarity">
    <text evidence="2">Belongs to the FlgN family.</text>
</comment>
<keyword evidence="4" id="KW-0966">Cell projection</keyword>
<evidence type="ECO:0000313" key="4">
    <source>
        <dbReference type="EMBL" id="TXF11831.1"/>
    </source>
</evidence>
<dbReference type="GO" id="GO:0044780">
    <property type="term" value="P:bacterial-type flagellum assembly"/>
    <property type="evidence" value="ECO:0007669"/>
    <property type="project" value="InterPro"/>
</dbReference>
<evidence type="ECO:0000313" key="5">
    <source>
        <dbReference type="Proteomes" id="UP000321201"/>
    </source>
</evidence>
<accession>A0A5C7ET51</accession>
<dbReference type="InterPro" id="IPR007809">
    <property type="entry name" value="FlgN-like"/>
</dbReference>
<name>A0A5C7ET51_9PROT</name>
<dbReference type="InterPro" id="IPR036679">
    <property type="entry name" value="FlgN-like_sf"/>
</dbReference>
<organism evidence="4 5">
    <name type="scientific">Pelomicrobium methylotrophicum</name>
    <dbReference type="NCBI Taxonomy" id="2602750"/>
    <lineage>
        <taxon>Bacteria</taxon>
        <taxon>Pseudomonadati</taxon>
        <taxon>Pseudomonadota</taxon>
        <taxon>Hydrogenophilia</taxon>
        <taxon>Hydrogenophilia incertae sedis</taxon>
        <taxon>Pelomicrobium</taxon>
    </lineage>
</organism>
<dbReference type="InParanoid" id="A0A5C7ET51"/>
<evidence type="ECO:0000256" key="2">
    <source>
        <dbReference type="ARBA" id="ARBA00007703"/>
    </source>
</evidence>
<dbReference type="AlphaFoldDB" id="A0A5C7ET51"/>
<keyword evidence="5" id="KW-1185">Reference proteome</keyword>
<comment type="function">
    <text evidence="1">Required for the efficient initiation of filament assembly.</text>
</comment>
<gene>
    <name evidence="4" type="ORF">FR698_08605</name>
</gene>